<comment type="caution">
    <text evidence="8">The sequence shown here is derived from an EMBL/GenBank/DDBJ whole genome shotgun (WGS) entry which is preliminary data.</text>
</comment>
<organism evidence="8 9">
    <name type="scientific">Candidatus Marsarchaeota G1 archaeon OSP_D</name>
    <dbReference type="NCBI Taxonomy" id="1978155"/>
    <lineage>
        <taxon>Archaea</taxon>
        <taxon>Candidatus Marsarchaeota</taxon>
        <taxon>Candidatus Marsarchaeota group 1</taxon>
    </lineage>
</organism>
<dbReference type="Gene3D" id="1.20.81.30">
    <property type="entry name" value="Type II secretion system (T2SS), domain F"/>
    <property type="match status" value="1"/>
</dbReference>
<keyword evidence="2" id="KW-1003">Cell membrane</keyword>
<evidence type="ECO:0000256" key="4">
    <source>
        <dbReference type="ARBA" id="ARBA00022989"/>
    </source>
</evidence>
<feature type="transmembrane region" description="Helical" evidence="6">
    <location>
        <begin position="340"/>
        <end position="360"/>
    </location>
</feature>
<feature type="transmembrane region" description="Helical" evidence="6">
    <location>
        <begin position="95"/>
        <end position="113"/>
    </location>
</feature>
<evidence type="ECO:0000256" key="2">
    <source>
        <dbReference type="ARBA" id="ARBA00022475"/>
    </source>
</evidence>
<dbReference type="AlphaFoldDB" id="A0A2R6AAZ6"/>
<feature type="transmembrane region" description="Helical" evidence="6">
    <location>
        <begin position="67"/>
        <end position="88"/>
    </location>
</feature>
<feature type="domain" description="Type II secretion system protein GspF" evidence="7">
    <location>
        <begin position="376"/>
        <end position="502"/>
    </location>
</feature>
<feature type="transmembrane region" description="Helical" evidence="6">
    <location>
        <begin position="133"/>
        <end position="152"/>
    </location>
</feature>
<feature type="transmembrane region" description="Helical" evidence="6">
    <location>
        <begin position="526"/>
        <end position="546"/>
    </location>
</feature>
<evidence type="ECO:0000256" key="6">
    <source>
        <dbReference type="SAM" id="Phobius"/>
    </source>
</evidence>
<keyword evidence="3 6" id="KW-0812">Transmembrane</keyword>
<proteinExistence type="predicted"/>
<feature type="transmembrane region" description="Helical" evidence="6">
    <location>
        <begin position="248"/>
        <end position="269"/>
    </location>
</feature>
<dbReference type="GO" id="GO:0005886">
    <property type="term" value="C:plasma membrane"/>
    <property type="evidence" value="ECO:0007669"/>
    <property type="project" value="UniProtKB-SubCell"/>
</dbReference>
<dbReference type="Proteomes" id="UP000240880">
    <property type="component" value="Unassembled WGS sequence"/>
</dbReference>
<evidence type="ECO:0000313" key="9">
    <source>
        <dbReference type="Proteomes" id="UP000240880"/>
    </source>
</evidence>
<dbReference type="Pfam" id="PF00482">
    <property type="entry name" value="T2SSF"/>
    <property type="match status" value="2"/>
</dbReference>
<keyword evidence="4 6" id="KW-1133">Transmembrane helix</keyword>
<dbReference type="EMBL" id="NEXC01000022">
    <property type="protein sequence ID" value="PSN83508.1"/>
    <property type="molecule type" value="Genomic_DNA"/>
</dbReference>
<name>A0A2R6AAZ6_9ARCH</name>
<keyword evidence="5 6" id="KW-0472">Membrane</keyword>
<gene>
    <name evidence="8" type="ORF">B9Q01_04535</name>
</gene>
<comment type="subcellular location">
    <subcellularLocation>
        <location evidence="1">Cell membrane</location>
        <topology evidence="1">Multi-pass membrane protein</topology>
    </subcellularLocation>
</comment>
<feature type="transmembrane region" description="Helical" evidence="6">
    <location>
        <begin position="281"/>
        <end position="303"/>
    </location>
</feature>
<reference evidence="8 9" key="1">
    <citation type="submission" date="2017-04" db="EMBL/GenBank/DDBJ databases">
        <title>Novel microbial lineages endemic to geothermal iron-oxide mats fill important gaps in the evolutionary history of Archaea.</title>
        <authorList>
            <person name="Jay Z.J."/>
            <person name="Beam J.P."/>
            <person name="Dlakic M."/>
            <person name="Rusch D.B."/>
            <person name="Kozubal M.A."/>
            <person name="Inskeep W.P."/>
        </authorList>
    </citation>
    <scope>NUCLEOTIDE SEQUENCE [LARGE SCALE GENOMIC DNA]</scope>
    <source>
        <strain evidence="8">OSP_D</strain>
    </source>
</reference>
<accession>A0A2R6AAZ6</accession>
<dbReference type="PANTHER" id="PTHR35402">
    <property type="entry name" value="INTEGRAL MEMBRANE PROTEIN-RELATED"/>
    <property type="match status" value="1"/>
</dbReference>
<dbReference type="InterPro" id="IPR018076">
    <property type="entry name" value="T2SS_GspF_dom"/>
</dbReference>
<feature type="transmembrane region" description="Helical" evidence="6">
    <location>
        <begin position="315"/>
        <end position="334"/>
    </location>
</feature>
<sequence length="585" mass="63434">MVLGLKRKPKQEKQETQTEDVVKPTFGESVAVLAYRYFGKFAKSLHKGMPEIATDILKSGMNYSPEVYLSLVLMIAVLTIPIAALLLVAAIVFKLLPLAIFSVLPALVFGMGLSYPRLMASSRASSLDEELPFMIGYVTVLASGGVSPIMTLKRLSKVDLYPKSAMEARRILMQIDVFSNDPISALEFASRYNPNRVFADFFGGYTSVLKTGGDVIDYMQNKLRDVFAYRALKVKSAADTIGTFAESYISIAVILGIGLFVLFAVQAILGSASGAGGSAGIQRIILLTTVFNPLVSALFIYITHSIQPKEPTRNLRPYYFFAGGLALIPVALFLPLHISFVYKLAAGLTASTLPASVVSIREARRKSSVERMIPSFVRDIAEVRKTGLAPEKCIEQVSTRNYGGLSPIVQSMASQLSWGVPLRQVLSTVRTKTKSWLTQTVLFLLSEVVEVGGGTPEMLGNLADFVEKISQIEREKRSQLRPYVFIPYFGAVMIVITTVLMVYFLTSPIVTGGGFNPFASNLGNPASITVPMLAGAVFTSWIMGFVSGKMGEGSVEAGFKHAAILAAVSGIVMFLATVFFHIPGV</sequence>
<feature type="transmembrane region" description="Helical" evidence="6">
    <location>
        <begin position="483"/>
        <end position="506"/>
    </location>
</feature>
<evidence type="ECO:0000256" key="1">
    <source>
        <dbReference type="ARBA" id="ARBA00004651"/>
    </source>
</evidence>
<dbReference type="PANTHER" id="PTHR35402:SF1">
    <property type="entry name" value="TYPE II SECRETION SYSTEM PROTEIN GSPF DOMAIN-CONTAINING PROTEIN"/>
    <property type="match status" value="1"/>
</dbReference>
<dbReference type="InterPro" id="IPR042094">
    <property type="entry name" value="T2SS_GspF_sf"/>
</dbReference>
<feature type="transmembrane region" description="Helical" evidence="6">
    <location>
        <begin position="558"/>
        <end position="582"/>
    </location>
</feature>
<evidence type="ECO:0000259" key="7">
    <source>
        <dbReference type="Pfam" id="PF00482"/>
    </source>
</evidence>
<feature type="domain" description="Type II secretion system protein GspF" evidence="7">
    <location>
        <begin position="137"/>
        <end position="262"/>
    </location>
</feature>
<evidence type="ECO:0000256" key="5">
    <source>
        <dbReference type="ARBA" id="ARBA00023136"/>
    </source>
</evidence>
<evidence type="ECO:0000256" key="3">
    <source>
        <dbReference type="ARBA" id="ARBA00022692"/>
    </source>
</evidence>
<evidence type="ECO:0000313" key="8">
    <source>
        <dbReference type="EMBL" id="PSN83508.1"/>
    </source>
</evidence>
<dbReference type="InterPro" id="IPR056569">
    <property type="entry name" value="ArlJ-like"/>
</dbReference>
<protein>
    <recommendedName>
        <fullName evidence="7">Type II secretion system protein GspF domain-containing protein</fullName>
    </recommendedName>
</protein>